<name>A0A381QJ06_9ZZZZ</name>
<dbReference type="SUPFAM" id="SSF56420">
    <property type="entry name" value="Peptide deformylase"/>
    <property type="match status" value="1"/>
</dbReference>
<proteinExistence type="inferred from homology"/>
<dbReference type="NCBIfam" id="NF001159">
    <property type="entry name" value="PRK00150.1-3"/>
    <property type="match status" value="1"/>
</dbReference>
<dbReference type="PANTHER" id="PTHR10458">
    <property type="entry name" value="PEPTIDE DEFORMYLASE"/>
    <property type="match status" value="1"/>
</dbReference>
<dbReference type="PRINTS" id="PR01576">
    <property type="entry name" value="PDEFORMYLASE"/>
</dbReference>
<dbReference type="AlphaFoldDB" id="A0A381QJ06"/>
<sequence>MSYQIRVLGDPVLRQEALPIENIDGRVVRMVKDMVPVMYEAEGIGLAAPQVGIQKRLFVYDMGEGPQTLVNPQITESDGEWAFEEGCLSVPGLSFEIIRPKQVHLVGRDLEGNEVSIEADELLSRLFQHELDHLDGILLLDHLDRNQRKAALSRWREIQSLRGADDLSPGGLSLS</sequence>
<dbReference type="Pfam" id="PF01327">
    <property type="entry name" value="Pep_deformylase"/>
    <property type="match status" value="1"/>
</dbReference>
<evidence type="ECO:0000256" key="1">
    <source>
        <dbReference type="ARBA" id="ARBA00010759"/>
    </source>
</evidence>
<accession>A0A381QJ06</accession>
<organism evidence="2">
    <name type="scientific">marine metagenome</name>
    <dbReference type="NCBI Taxonomy" id="408172"/>
    <lineage>
        <taxon>unclassified sequences</taxon>
        <taxon>metagenomes</taxon>
        <taxon>ecological metagenomes</taxon>
    </lineage>
</organism>
<dbReference type="NCBIfam" id="TIGR00079">
    <property type="entry name" value="pept_deformyl"/>
    <property type="match status" value="1"/>
</dbReference>
<dbReference type="EMBL" id="UINC01001371">
    <property type="protein sequence ID" value="SUZ78884.1"/>
    <property type="molecule type" value="Genomic_DNA"/>
</dbReference>
<dbReference type="HAMAP" id="MF_00163">
    <property type="entry name" value="Pep_deformylase"/>
    <property type="match status" value="1"/>
</dbReference>
<dbReference type="CDD" id="cd00487">
    <property type="entry name" value="Pep_deformylase"/>
    <property type="match status" value="1"/>
</dbReference>
<protein>
    <recommendedName>
        <fullName evidence="3">Peptide deformylase</fullName>
    </recommendedName>
</protein>
<dbReference type="PIRSF" id="PIRSF004749">
    <property type="entry name" value="Pep_def"/>
    <property type="match status" value="1"/>
</dbReference>
<evidence type="ECO:0000313" key="2">
    <source>
        <dbReference type="EMBL" id="SUZ78884.1"/>
    </source>
</evidence>
<dbReference type="InterPro" id="IPR036821">
    <property type="entry name" value="Peptide_deformylase_sf"/>
</dbReference>
<comment type="similarity">
    <text evidence="1">Belongs to the polypeptide deformylase family.</text>
</comment>
<dbReference type="GO" id="GO:0042586">
    <property type="term" value="F:peptide deformylase activity"/>
    <property type="evidence" value="ECO:0007669"/>
    <property type="project" value="InterPro"/>
</dbReference>
<dbReference type="Gene3D" id="3.90.45.10">
    <property type="entry name" value="Peptide deformylase"/>
    <property type="match status" value="1"/>
</dbReference>
<dbReference type="InterPro" id="IPR023635">
    <property type="entry name" value="Peptide_deformylase"/>
</dbReference>
<dbReference type="PANTHER" id="PTHR10458:SF22">
    <property type="entry name" value="PEPTIDE DEFORMYLASE"/>
    <property type="match status" value="1"/>
</dbReference>
<reference evidence="2" key="1">
    <citation type="submission" date="2018-05" db="EMBL/GenBank/DDBJ databases">
        <authorList>
            <person name="Lanie J.A."/>
            <person name="Ng W.-L."/>
            <person name="Kazmierczak K.M."/>
            <person name="Andrzejewski T.M."/>
            <person name="Davidsen T.M."/>
            <person name="Wayne K.J."/>
            <person name="Tettelin H."/>
            <person name="Glass J.I."/>
            <person name="Rusch D."/>
            <person name="Podicherti R."/>
            <person name="Tsui H.-C.T."/>
            <person name="Winkler M.E."/>
        </authorList>
    </citation>
    <scope>NUCLEOTIDE SEQUENCE</scope>
</reference>
<gene>
    <name evidence="2" type="ORF">METZ01_LOCUS31738</name>
</gene>
<evidence type="ECO:0008006" key="3">
    <source>
        <dbReference type="Google" id="ProtNLM"/>
    </source>
</evidence>